<comment type="catalytic activity">
    <reaction evidence="1">
        <text>Hydrolysis of terminal non-reducing N-acetyl-D-hexosamine residues in N-acetyl-beta-D-hexosaminides.</text>
        <dbReference type="EC" id="3.2.1.52"/>
    </reaction>
</comment>
<evidence type="ECO:0000256" key="4">
    <source>
        <dbReference type="ARBA" id="ARBA00022801"/>
    </source>
</evidence>
<dbReference type="InterPro" id="IPR050226">
    <property type="entry name" value="NagZ_Beta-hexosaminidase"/>
</dbReference>
<dbReference type="SUPFAM" id="SSF51445">
    <property type="entry name" value="(Trans)glycosidases"/>
    <property type="match status" value="1"/>
</dbReference>
<dbReference type="InterPro" id="IPR019800">
    <property type="entry name" value="Glyco_hydro_3_AS"/>
</dbReference>
<keyword evidence="8" id="KW-1185">Reference proteome</keyword>
<dbReference type="InterPro" id="IPR001764">
    <property type="entry name" value="Glyco_hydro_3_N"/>
</dbReference>
<dbReference type="InterPro" id="IPR017853">
    <property type="entry name" value="GH"/>
</dbReference>
<evidence type="ECO:0000256" key="5">
    <source>
        <dbReference type="ARBA" id="ARBA00023295"/>
    </source>
</evidence>
<accession>A0ABV9LW64</accession>
<evidence type="ECO:0000259" key="6">
    <source>
        <dbReference type="Pfam" id="PF00933"/>
    </source>
</evidence>
<reference evidence="8" key="1">
    <citation type="journal article" date="2019" name="Int. J. Syst. Evol. Microbiol.">
        <title>The Global Catalogue of Microorganisms (GCM) 10K type strain sequencing project: providing services to taxonomists for standard genome sequencing and annotation.</title>
        <authorList>
            <consortium name="The Broad Institute Genomics Platform"/>
            <consortium name="The Broad Institute Genome Sequencing Center for Infectious Disease"/>
            <person name="Wu L."/>
            <person name="Ma J."/>
        </authorList>
    </citation>
    <scope>NUCLEOTIDE SEQUENCE [LARGE SCALE GENOMIC DNA]</scope>
    <source>
        <strain evidence="8">KACC 12507</strain>
    </source>
</reference>
<dbReference type="InterPro" id="IPR036962">
    <property type="entry name" value="Glyco_hydro_3_N_sf"/>
</dbReference>
<evidence type="ECO:0000256" key="3">
    <source>
        <dbReference type="ARBA" id="ARBA00012663"/>
    </source>
</evidence>
<protein>
    <recommendedName>
        <fullName evidence="3">beta-N-acetylhexosaminidase</fullName>
        <ecNumber evidence="3">3.2.1.52</ecNumber>
    </recommendedName>
</protein>
<dbReference type="Gene3D" id="3.20.20.300">
    <property type="entry name" value="Glycoside hydrolase, family 3, N-terminal domain"/>
    <property type="match status" value="1"/>
</dbReference>
<proteinExistence type="inferred from homology"/>
<name>A0ABV9LW64_9ALTE</name>
<evidence type="ECO:0000313" key="7">
    <source>
        <dbReference type="EMBL" id="MFC4700767.1"/>
    </source>
</evidence>
<dbReference type="Gene3D" id="3.40.50.1700">
    <property type="entry name" value="Glycoside hydrolase family 3 C-terminal domain"/>
    <property type="match status" value="1"/>
</dbReference>
<dbReference type="Pfam" id="PF00933">
    <property type="entry name" value="Glyco_hydro_3"/>
    <property type="match status" value="1"/>
</dbReference>
<dbReference type="InterPro" id="IPR036881">
    <property type="entry name" value="Glyco_hydro_3_C_sf"/>
</dbReference>
<dbReference type="PROSITE" id="PS00775">
    <property type="entry name" value="GLYCOSYL_HYDROL_F3"/>
    <property type="match status" value="1"/>
</dbReference>
<gene>
    <name evidence="7" type="ORF">ACFO4O_11400</name>
</gene>
<comment type="similarity">
    <text evidence="2">Belongs to the glycosyl hydrolase 3 family.</text>
</comment>
<dbReference type="GO" id="GO:0016798">
    <property type="term" value="F:hydrolase activity, acting on glycosyl bonds"/>
    <property type="evidence" value="ECO:0007669"/>
    <property type="project" value="UniProtKB-KW"/>
</dbReference>
<dbReference type="PANTHER" id="PTHR30480:SF13">
    <property type="entry name" value="BETA-HEXOSAMINIDASE"/>
    <property type="match status" value="1"/>
</dbReference>
<dbReference type="EMBL" id="JBHSGU010000005">
    <property type="protein sequence ID" value="MFC4700767.1"/>
    <property type="molecule type" value="Genomic_DNA"/>
</dbReference>
<dbReference type="Proteomes" id="UP001595897">
    <property type="component" value="Unassembled WGS sequence"/>
</dbReference>
<dbReference type="PANTHER" id="PTHR30480">
    <property type="entry name" value="BETA-HEXOSAMINIDASE-RELATED"/>
    <property type="match status" value="1"/>
</dbReference>
<comment type="caution">
    <text evidence="7">The sequence shown here is derived from an EMBL/GenBank/DDBJ whole genome shotgun (WGS) entry which is preliminary data.</text>
</comment>
<dbReference type="RefSeq" id="WP_382408603.1">
    <property type="nucleotide sequence ID" value="NZ_JBHSGU010000005.1"/>
</dbReference>
<evidence type="ECO:0000256" key="1">
    <source>
        <dbReference type="ARBA" id="ARBA00001231"/>
    </source>
</evidence>
<dbReference type="EC" id="3.2.1.52" evidence="3"/>
<keyword evidence="4 7" id="KW-0378">Hydrolase</keyword>
<sequence>MGEYTNAKRAILPVLPIPKRALTSFFALLITLLLCAASQANSNTVSLKTMVAQKLLIDLRYYCPAPDKTHSSAPTTPISKPKLCQQALTSLKPSLKHMLSTTQVGGVILFADNLQTPEQILRLTHDLQSATAGKTPLYIAIDQEGGRVTRLPNDAFFGFAGNMAIGATFAEHGIHYASKTAELMAQSLYALGFNLNFAPSLDVNSNPANPIINVRSFSERPDWVASLGAAQIKAFGQHNIAVAAKHFPGHGDTYVDSHVGLPRVERDLAQIERIDLVPFKYVIDNTDVDMIMTAHIQYPLVDQTQFSSLNGHSTELPATLSRTILTGLLRKKLGYKGLIVTDALDMAAISQFLSPVDAAYKAFKAGADIALMPFKISSAHEAEDFENFLSELSLMVASNPALKKEVEASYLRILRHKEKRKMNEHARLSLAEKQTRLNAWQAELAKDLQSPLASALSLDAMTQIKALPSVIKTNQSIYAVMPDKRRCQAIAHYLKVAGWQKYRCVSELSEEIDLSTDADLIIIGDIQPRLSFFESRQFEGITPNQRKSVPMQQEAIQRLVANSGQAQTILLKMRSPYVSASELALYSGIYASYDYQVAGEDDSLFAPVFDSFIKVLSGKAPAKGQAPVTVLSVK</sequence>
<keyword evidence="5 7" id="KW-0326">Glycosidase</keyword>
<feature type="domain" description="Glycoside hydrolase family 3 N-terminal" evidence="6">
    <location>
        <begin position="92"/>
        <end position="414"/>
    </location>
</feature>
<evidence type="ECO:0000313" key="8">
    <source>
        <dbReference type="Proteomes" id="UP001595897"/>
    </source>
</evidence>
<organism evidence="7 8">
    <name type="scientific">Glaciecola siphonariae</name>
    <dbReference type="NCBI Taxonomy" id="521012"/>
    <lineage>
        <taxon>Bacteria</taxon>
        <taxon>Pseudomonadati</taxon>
        <taxon>Pseudomonadota</taxon>
        <taxon>Gammaproteobacteria</taxon>
        <taxon>Alteromonadales</taxon>
        <taxon>Alteromonadaceae</taxon>
        <taxon>Glaciecola</taxon>
    </lineage>
</organism>
<evidence type="ECO:0000256" key="2">
    <source>
        <dbReference type="ARBA" id="ARBA00005336"/>
    </source>
</evidence>